<feature type="transmembrane region" description="Helical" evidence="1">
    <location>
        <begin position="146"/>
        <end position="164"/>
    </location>
</feature>
<dbReference type="PANTHER" id="PTHR40407">
    <property type="entry name" value="MEMBRANE PROTEIN-LIKE PROTEIN"/>
    <property type="match status" value="1"/>
</dbReference>
<feature type="transmembrane region" description="Helical" evidence="1">
    <location>
        <begin position="184"/>
        <end position="204"/>
    </location>
</feature>
<protein>
    <submittedName>
        <fullName evidence="3">Membrane protein</fullName>
    </submittedName>
</protein>
<feature type="transmembrane region" description="Helical" evidence="1">
    <location>
        <begin position="225"/>
        <end position="243"/>
    </location>
</feature>
<evidence type="ECO:0000256" key="1">
    <source>
        <dbReference type="SAM" id="Phobius"/>
    </source>
</evidence>
<evidence type="ECO:0000313" key="4">
    <source>
        <dbReference type="Proteomes" id="UP000569092"/>
    </source>
</evidence>
<feature type="domain" description="Heparan-alpha-glucosaminide N-acetyltransferase catalytic" evidence="2">
    <location>
        <begin position="10"/>
        <end position="225"/>
    </location>
</feature>
<name>A0A7W8J7C5_9BACT</name>
<keyword evidence="1" id="KW-0812">Transmembrane</keyword>
<dbReference type="PANTHER" id="PTHR40407:SF1">
    <property type="entry name" value="HEPARAN-ALPHA-GLUCOSAMINIDE N-ACETYLTRANSFERASE CATALYTIC DOMAIN-CONTAINING PROTEIN"/>
    <property type="match status" value="1"/>
</dbReference>
<evidence type="ECO:0000259" key="2">
    <source>
        <dbReference type="Pfam" id="PF07786"/>
    </source>
</evidence>
<comment type="caution">
    <text evidence="3">The sequence shown here is derived from an EMBL/GenBank/DDBJ whole genome shotgun (WGS) entry which is preliminary data.</text>
</comment>
<sequence>MATIVRSGSRLQSIDALRGAIMIIMALDHTRDFFHVSAAYFSPTDLTRTYPLLFFTRWITHFCAPVFTFTAGFGAFLWLQRDRTKAQLSSFLLTRGIWLVFLEVTVMRLAYNFNFASRFPVLLLVMWELGGCMVALALLVQLPYRLLVVFSIAVIALHNLLDPINAASFGSYAPIWNIVHQPGAFLVHGLVIVVGYPLFPWIAVMSAGFCFGRIFLLEPTRRQKIILITGGATTTAFIVLRAINLYGDPEKWSRQHSAMFTLLSFLNCTKYPPSLLYLLMTLGPALIVLASFDRHQFKIANPLIVFGRVPLFYFIAHFYLIHLLSLLTSWIRYGAHSYPILFSSPPAMGGPAKIFPEDFGYPLWVVYAVWLFVVISLYPVCRWFANIKATRTDWWFGYL</sequence>
<feature type="transmembrane region" description="Helical" evidence="1">
    <location>
        <begin position="312"/>
        <end position="333"/>
    </location>
</feature>
<organism evidence="3 4">
    <name type="scientific">Tunturiibacter lichenicola</name>
    <dbReference type="NCBI Taxonomy" id="2051959"/>
    <lineage>
        <taxon>Bacteria</taxon>
        <taxon>Pseudomonadati</taxon>
        <taxon>Acidobacteriota</taxon>
        <taxon>Terriglobia</taxon>
        <taxon>Terriglobales</taxon>
        <taxon>Acidobacteriaceae</taxon>
        <taxon>Tunturiibacter</taxon>
    </lineage>
</organism>
<dbReference type="Proteomes" id="UP000569092">
    <property type="component" value="Unassembled WGS sequence"/>
</dbReference>
<keyword evidence="1" id="KW-0472">Membrane</keyword>
<feature type="transmembrane region" description="Helical" evidence="1">
    <location>
        <begin position="274"/>
        <end position="292"/>
    </location>
</feature>
<evidence type="ECO:0000313" key="3">
    <source>
        <dbReference type="EMBL" id="MBB5344002.1"/>
    </source>
</evidence>
<dbReference type="EMBL" id="JACHDZ010000003">
    <property type="protein sequence ID" value="MBB5344002.1"/>
    <property type="molecule type" value="Genomic_DNA"/>
</dbReference>
<accession>A0A7W8J7C5</accession>
<dbReference type="InterPro" id="IPR012429">
    <property type="entry name" value="HGSNAT_cat"/>
</dbReference>
<proteinExistence type="predicted"/>
<reference evidence="3 4" key="1">
    <citation type="submission" date="2020-08" db="EMBL/GenBank/DDBJ databases">
        <title>Genomic Encyclopedia of Type Strains, Phase IV (KMG-V): Genome sequencing to study the core and pangenomes of soil and plant-associated prokaryotes.</title>
        <authorList>
            <person name="Whitman W."/>
        </authorList>
    </citation>
    <scope>NUCLEOTIDE SEQUENCE [LARGE SCALE GENOMIC DNA]</scope>
    <source>
        <strain evidence="3 4">M8US30</strain>
    </source>
</reference>
<dbReference type="Pfam" id="PF07786">
    <property type="entry name" value="HGSNAT_cat"/>
    <property type="match status" value="1"/>
</dbReference>
<gene>
    <name evidence="3" type="ORF">HDF10_001981</name>
</gene>
<feature type="transmembrane region" description="Helical" evidence="1">
    <location>
        <begin position="58"/>
        <end position="79"/>
    </location>
</feature>
<dbReference type="AlphaFoldDB" id="A0A7W8J7C5"/>
<feature type="transmembrane region" description="Helical" evidence="1">
    <location>
        <begin position="361"/>
        <end position="381"/>
    </location>
</feature>
<keyword evidence="1" id="KW-1133">Transmembrane helix</keyword>
<feature type="transmembrane region" description="Helical" evidence="1">
    <location>
        <begin position="117"/>
        <end position="139"/>
    </location>
</feature>
<feature type="transmembrane region" description="Helical" evidence="1">
    <location>
        <begin position="91"/>
        <end position="111"/>
    </location>
</feature>